<dbReference type="Pfam" id="PF14539">
    <property type="entry name" value="DUF4442"/>
    <property type="match status" value="1"/>
</dbReference>
<comment type="caution">
    <text evidence="1">The sequence shown here is derived from an EMBL/GenBank/DDBJ whole genome shotgun (WGS) entry which is preliminary data.</text>
</comment>
<dbReference type="InterPro" id="IPR027961">
    <property type="entry name" value="DUF4442"/>
</dbReference>
<dbReference type="InterPro" id="IPR029069">
    <property type="entry name" value="HotDog_dom_sf"/>
</dbReference>
<sequence>MEQVSVLVLEVAVDGVALADLVVAGFRKLGFIQYAGVEWEEFAAGRNVVSIVPRAEHLNHNGDLHAAVLFGMAETAAMGASVSGIVDLMGDTFIVAKDGRIEYKARAKGEAGPFRATSAFSGETLAKMRADIEAKVPLELEVPVDIADNTGRTVAAAAFTAVLRPRRS</sequence>
<dbReference type="RefSeq" id="WP_323124719.1">
    <property type="nucleotide sequence ID" value="NZ_JAYESH010000024.1"/>
</dbReference>
<keyword evidence="2" id="KW-1185">Reference proteome</keyword>
<dbReference type="EMBL" id="JAYKYQ010000021">
    <property type="protein sequence ID" value="MEB3514738.1"/>
    <property type="molecule type" value="Genomic_DNA"/>
</dbReference>
<name>A0ABU6B4M6_9NOCA</name>
<dbReference type="Gene3D" id="3.10.129.10">
    <property type="entry name" value="Hotdog Thioesterase"/>
    <property type="match status" value="1"/>
</dbReference>
<evidence type="ECO:0000313" key="2">
    <source>
        <dbReference type="Proteomes" id="UP001348098"/>
    </source>
</evidence>
<dbReference type="Proteomes" id="UP001348098">
    <property type="component" value="Unassembled WGS sequence"/>
</dbReference>
<proteinExistence type="predicted"/>
<accession>A0ABU6B4M6</accession>
<protein>
    <submittedName>
        <fullName evidence="1">DUF4442 domain-containing protein</fullName>
    </submittedName>
</protein>
<dbReference type="SUPFAM" id="SSF54637">
    <property type="entry name" value="Thioesterase/thiol ester dehydrase-isomerase"/>
    <property type="match status" value="1"/>
</dbReference>
<evidence type="ECO:0000313" key="1">
    <source>
        <dbReference type="EMBL" id="MEB3514738.1"/>
    </source>
</evidence>
<organism evidence="1 2">
    <name type="scientific">Nocardia implantans</name>
    <dbReference type="NCBI Taxonomy" id="3108168"/>
    <lineage>
        <taxon>Bacteria</taxon>
        <taxon>Bacillati</taxon>
        <taxon>Actinomycetota</taxon>
        <taxon>Actinomycetes</taxon>
        <taxon>Mycobacteriales</taxon>
        <taxon>Nocardiaceae</taxon>
        <taxon>Nocardia</taxon>
    </lineage>
</organism>
<gene>
    <name evidence="1" type="ORF">U3653_32345</name>
</gene>
<reference evidence="1 2" key="1">
    <citation type="submission" date="2023-12" db="EMBL/GenBank/DDBJ databases">
        <title>novel species in genus Nocarida.</title>
        <authorList>
            <person name="Li Z."/>
        </authorList>
    </citation>
    <scope>NUCLEOTIDE SEQUENCE [LARGE SCALE GENOMIC DNA]</scope>
    <source>
        <strain evidence="1 2">CDC186</strain>
    </source>
</reference>